<accession>A0A6M5YWJ6</accession>
<organism evidence="1 2">
    <name type="scientific">Frigoriglobus tundricola</name>
    <dbReference type="NCBI Taxonomy" id="2774151"/>
    <lineage>
        <taxon>Bacteria</taxon>
        <taxon>Pseudomonadati</taxon>
        <taxon>Planctomycetota</taxon>
        <taxon>Planctomycetia</taxon>
        <taxon>Gemmatales</taxon>
        <taxon>Gemmataceae</taxon>
        <taxon>Frigoriglobus</taxon>
    </lineage>
</organism>
<evidence type="ECO:0000313" key="2">
    <source>
        <dbReference type="Proteomes" id="UP000503447"/>
    </source>
</evidence>
<dbReference type="KEGG" id="ftj:FTUN_5917"/>
<dbReference type="AlphaFoldDB" id="A0A6M5YWJ6"/>
<keyword evidence="2" id="KW-1185">Reference proteome</keyword>
<reference evidence="2" key="1">
    <citation type="submission" date="2020-05" db="EMBL/GenBank/DDBJ databases">
        <title>Frigoriglobus tundricola gen. nov., sp. nov., a psychrotolerant cellulolytic planctomycete of the family Gemmataceae with two divergent copies of 16S rRNA gene.</title>
        <authorList>
            <person name="Kulichevskaya I.S."/>
            <person name="Ivanova A.A."/>
            <person name="Naumoff D.G."/>
            <person name="Beletsky A.V."/>
            <person name="Rijpstra W.I.C."/>
            <person name="Sinninghe Damste J.S."/>
            <person name="Mardanov A.V."/>
            <person name="Ravin N.V."/>
            <person name="Dedysh S.N."/>
        </authorList>
    </citation>
    <scope>NUCLEOTIDE SEQUENCE [LARGE SCALE GENOMIC DNA]</scope>
    <source>
        <strain evidence="2">PL17</strain>
    </source>
</reference>
<sequence length="116" mass="12633">MLRARLAVAALAVAPLTLLPGCLTLFSKTEVIRAEEPRRPIRFENPEAAEAFNKALKDKPAGLGGTYIGVPFVTLFSKDRQLSDSAHFNDCVLRCDTDQDGTITLVEAKIFAGLKE</sequence>
<proteinExistence type="predicted"/>
<protein>
    <submittedName>
        <fullName evidence="1">Uncharacterized protein</fullName>
    </submittedName>
</protein>
<dbReference type="Proteomes" id="UP000503447">
    <property type="component" value="Chromosome"/>
</dbReference>
<evidence type="ECO:0000313" key="1">
    <source>
        <dbReference type="EMBL" id="QJW98329.1"/>
    </source>
</evidence>
<dbReference type="EMBL" id="CP053452">
    <property type="protein sequence ID" value="QJW98329.1"/>
    <property type="molecule type" value="Genomic_DNA"/>
</dbReference>
<name>A0A6M5YWJ6_9BACT</name>
<gene>
    <name evidence="1" type="ORF">FTUN_5917</name>
</gene>
<dbReference type="RefSeq" id="WP_171473540.1">
    <property type="nucleotide sequence ID" value="NZ_CP053452.2"/>
</dbReference>